<dbReference type="SUPFAM" id="SSF51735">
    <property type="entry name" value="NAD(P)-binding Rossmann-fold domains"/>
    <property type="match status" value="1"/>
</dbReference>
<dbReference type="Gene3D" id="3.90.25.10">
    <property type="entry name" value="UDP-galactose 4-epimerase, domain 1"/>
    <property type="match status" value="1"/>
</dbReference>
<protein>
    <submittedName>
        <fullName evidence="3">Unannotated protein</fullName>
    </submittedName>
</protein>
<reference evidence="3" key="1">
    <citation type="submission" date="2020-05" db="EMBL/GenBank/DDBJ databases">
        <authorList>
            <person name="Chiriac C."/>
            <person name="Salcher M."/>
            <person name="Ghai R."/>
            <person name="Kavagutti S V."/>
        </authorList>
    </citation>
    <scope>NUCLEOTIDE SEQUENCE</scope>
</reference>
<evidence type="ECO:0000256" key="1">
    <source>
        <dbReference type="ARBA" id="ARBA00007637"/>
    </source>
</evidence>
<organism evidence="3">
    <name type="scientific">freshwater metagenome</name>
    <dbReference type="NCBI Taxonomy" id="449393"/>
    <lineage>
        <taxon>unclassified sequences</taxon>
        <taxon>metagenomes</taxon>
        <taxon>ecological metagenomes</taxon>
    </lineage>
</organism>
<dbReference type="Pfam" id="PF01370">
    <property type="entry name" value="Epimerase"/>
    <property type="match status" value="1"/>
</dbReference>
<comment type="similarity">
    <text evidence="1">Belongs to the NAD(P)-dependent epimerase/dehydratase family.</text>
</comment>
<dbReference type="InterPro" id="IPR036291">
    <property type="entry name" value="NAD(P)-bd_dom_sf"/>
</dbReference>
<gene>
    <name evidence="3" type="ORF">UFOPK2967_00922</name>
</gene>
<dbReference type="InterPro" id="IPR001509">
    <property type="entry name" value="Epimerase_deHydtase"/>
</dbReference>
<evidence type="ECO:0000313" key="3">
    <source>
        <dbReference type="EMBL" id="CAB4790648.1"/>
    </source>
</evidence>
<dbReference type="Gene3D" id="3.40.50.720">
    <property type="entry name" value="NAD(P)-binding Rossmann-like Domain"/>
    <property type="match status" value="1"/>
</dbReference>
<name>A0A6J6X644_9ZZZZ</name>
<proteinExistence type="inferred from homology"/>
<feature type="domain" description="NAD-dependent epimerase/dehydratase" evidence="2">
    <location>
        <begin position="2"/>
        <end position="156"/>
    </location>
</feature>
<dbReference type="PANTHER" id="PTHR43000">
    <property type="entry name" value="DTDP-D-GLUCOSE 4,6-DEHYDRATASE-RELATED"/>
    <property type="match status" value="1"/>
</dbReference>
<dbReference type="AlphaFoldDB" id="A0A6J6X644"/>
<evidence type="ECO:0000259" key="2">
    <source>
        <dbReference type="Pfam" id="PF01370"/>
    </source>
</evidence>
<dbReference type="EMBL" id="CAFAAC010000075">
    <property type="protein sequence ID" value="CAB4790648.1"/>
    <property type="molecule type" value="Genomic_DNA"/>
</dbReference>
<accession>A0A6J6X644</accession>
<sequence>MDVRESFADPIRDLEVNGLGTLKVLRASQLSGCQNFVYVASGGAIYDSNSPMPLTENSPESRPVSPYGLSKRLGEDYVRLLCEKAQTSWTSIVLSNCYGQVEDHQRGVIFEFWKAIAEGQRPKIYGSEITRDFVYISDVVNALMKTIDSPTNTRVNVSSQSEISLLDLFNKIAKIMKSEIEPILFDAHIGDVLRNCLSNTKAKELLGWEPSVNLDQGLKLSLPIPKSEKK</sequence>